<feature type="domain" description="Response regulatory" evidence="27">
    <location>
        <begin position="632"/>
        <end position="750"/>
    </location>
</feature>
<dbReference type="CDD" id="cd00082">
    <property type="entry name" value="HisKA"/>
    <property type="match status" value="1"/>
</dbReference>
<dbReference type="HOGENOM" id="CLU_000445_114_48_1"/>
<evidence type="ECO:0000256" key="15">
    <source>
        <dbReference type="ARBA" id="ARBA00023136"/>
    </source>
</evidence>
<evidence type="ECO:0000256" key="4">
    <source>
        <dbReference type="ARBA" id="ARBA00022679"/>
    </source>
</evidence>
<dbReference type="KEGG" id="atr:18422818"/>
<evidence type="ECO:0000256" key="22">
    <source>
        <dbReference type="PROSITE-ProRule" id="PRU00169"/>
    </source>
</evidence>
<keyword evidence="12 24" id="KW-1133">Transmembrane helix</keyword>
<evidence type="ECO:0000256" key="8">
    <source>
        <dbReference type="ARBA" id="ARBA00022745"/>
    </source>
</evidence>
<gene>
    <name evidence="28" type="ORF">AMTR_s00009p00192200</name>
</gene>
<feature type="disulfide bond" description="Interchain" evidence="20">
    <location>
        <position position="31"/>
    </location>
</feature>
<evidence type="ECO:0000256" key="20">
    <source>
        <dbReference type="PIRSR" id="PIRSR026389-3"/>
    </source>
</evidence>
<evidence type="ECO:0000256" key="16">
    <source>
        <dbReference type="ARBA" id="ARBA00023157"/>
    </source>
</evidence>
<dbReference type="SUPFAM" id="SSF52172">
    <property type="entry name" value="CheY-like"/>
    <property type="match status" value="1"/>
</dbReference>
<evidence type="ECO:0000256" key="24">
    <source>
        <dbReference type="SAM" id="Phobius"/>
    </source>
</evidence>
<dbReference type="GO" id="GO:0004674">
    <property type="term" value="F:protein serine/threonine kinase activity"/>
    <property type="evidence" value="ECO:0007669"/>
    <property type="project" value="UniProtKB-ARBA"/>
</dbReference>
<keyword evidence="16 20" id="KW-1015">Disulfide bond</keyword>
<evidence type="ECO:0000313" key="28">
    <source>
        <dbReference type="EMBL" id="ERM94935.1"/>
    </source>
</evidence>
<evidence type="ECO:0000256" key="10">
    <source>
        <dbReference type="ARBA" id="ARBA00022824"/>
    </source>
</evidence>
<dbReference type="FunFam" id="1.10.287.130:FF:000087">
    <property type="entry name" value="Ethylene receptor 4"/>
    <property type="match status" value="1"/>
</dbReference>
<dbReference type="GO" id="GO:0005783">
    <property type="term" value="C:endoplasmic reticulum"/>
    <property type="evidence" value="ECO:0000318"/>
    <property type="project" value="GO_Central"/>
</dbReference>
<evidence type="ECO:0000256" key="14">
    <source>
        <dbReference type="ARBA" id="ARBA00023012"/>
    </source>
</evidence>
<dbReference type="AlphaFoldDB" id="W1NIC7"/>
<feature type="transmembrane region" description="Helical" evidence="24">
    <location>
        <begin position="108"/>
        <end position="134"/>
    </location>
</feature>
<comment type="similarity">
    <text evidence="2 18">Belongs to the ethylene receptor family.</text>
</comment>
<dbReference type="GO" id="GO:0000155">
    <property type="term" value="F:phosphorelay sensor kinase activity"/>
    <property type="evidence" value="ECO:0007669"/>
    <property type="project" value="InterPro"/>
</dbReference>
<evidence type="ECO:0000256" key="3">
    <source>
        <dbReference type="ARBA" id="ARBA00022553"/>
    </source>
</evidence>
<feature type="binding site" evidence="19">
    <location>
        <position position="94"/>
    </location>
    <ligand>
        <name>Cu cation</name>
        <dbReference type="ChEBI" id="CHEBI:23378"/>
    </ligand>
</feature>
<keyword evidence="13 18" id="KW-0186">Copper</keyword>
<dbReference type="Pfam" id="PF00072">
    <property type="entry name" value="Response_reg"/>
    <property type="match status" value="1"/>
</dbReference>
<dbReference type="InterPro" id="IPR005467">
    <property type="entry name" value="His_kinase_dom"/>
</dbReference>
<keyword evidence="15 18" id="KW-0472">Membrane</keyword>
<keyword evidence="23" id="KW-0175">Coiled coil</keyword>
<keyword evidence="25" id="KW-0732">Signal</keyword>
<evidence type="ECO:0000256" key="7">
    <source>
        <dbReference type="ARBA" id="ARBA00022741"/>
    </source>
</evidence>
<dbReference type="SUPFAM" id="SSF47384">
    <property type="entry name" value="Homodimeric domain of signal transducing histidine kinase"/>
    <property type="match status" value="1"/>
</dbReference>
<dbReference type="OMA" id="GRHEMEI"/>
<dbReference type="SMART" id="SM00448">
    <property type="entry name" value="REC"/>
    <property type="match status" value="1"/>
</dbReference>
<dbReference type="InterPro" id="IPR014525">
    <property type="entry name" value="ETR"/>
</dbReference>
<feature type="coiled-coil region" evidence="23">
    <location>
        <begin position="335"/>
        <end position="362"/>
    </location>
</feature>
<keyword evidence="29" id="KW-1185">Reference proteome</keyword>
<dbReference type="InterPro" id="IPR036890">
    <property type="entry name" value="HATPase_C_sf"/>
</dbReference>
<evidence type="ECO:0000259" key="27">
    <source>
        <dbReference type="PROSITE" id="PS50110"/>
    </source>
</evidence>
<keyword evidence="3 22" id="KW-0597">Phosphoprotein</keyword>
<keyword evidence="6 18" id="KW-0479">Metal-binding</keyword>
<dbReference type="InterPro" id="IPR029016">
    <property type="entry name" value="GAF-like_dom_sf"/>
</dbReference>
<dbReference type="InterPro" id="IPR001789">
    <property type="entry name" value="Sig_transdc_resp-reg_receiver"/>
</dbReference>
<dbReference type="InterPro" id="IPR036097">
    <property type="entry name" value="HisK_dim/P_sf"/>
</dbReference>
<keyword evidence="4 18" id="KW-0808">Transferase</keyword>
<dbReference type="PANTHER" id="PTHR24423">
    <property type="entry name" value="TWO-COMPONENT SENSOR HISTIDINE KINASE"/>
    <property type="match status" value="1"/>
</dbReference>
<dbReference type="Gene3D" id="3.30.450.40">
    <property type="match status" value="1"/>
</dbReference>
<dbReference type="InterPro" id="IPR011006">
    <property type="entry name" value="CheY-like_superfamily"/>
</dbReference>
<dbReference type="SUPFAM" id="SSF55781">
    <property type="entry name" value="GAF domain-like"/>
    <property type="match status" value="1"/>
</dbReference>
<dbReference type="Gene3D" id="3.30.565.10">
    <property type="entry name" value="Histidine kinase-like ATPase, C-terminal domain"/>
    <property type="match status" value="1"/>
</dbReference>
<dbReference type="GO" id="GO:0046872">
    <property type="term" value="F:metal ion binding"/>
    <property type="evidence" value="ECO:0007669"/>
    <property type="project" value="UniProtKB-UniRule"/>
</dbReference>
<name>W1NIC7_AMBTC</name>
<reference evidence="29" key="1">
    <citation type="journal article" date="2013" name="Science">
        <title>The Amborella genome and the evolution of flowering plants.</title>
        <authorList>
            <consortium name="Amborella Genome Project"/>
        </authorList>
    </citation>
    <scope>NUCLEOTIDE SEQUENCE [LARGE SCALE GENOMIC DNA]</scope>
</reference>
<dbReference type="EMBL" id="KI397501">
    <property type="protein sequence ID" value="ERM94935.1"/>
    <property type="molecule type" value="Genomic_DNA"/>
</dbReference>
<dbReference type="Gene3D" id="1.10.287.130">
    <property type="match status" value="1"/>
</dbReference>
<evidence type="ECO:0000256" key="19">
    <source>
        <dbReference type="PIRSR" id="PIRSR026389-2"/>
    </source>
</evidence>
<dbReference type="Gramene" id="ERM94935">
    <property type="protein sequence ID" value="ERM94935"/>
    <property type="gene ID" value="AMTR_s00009p00192200"/>
</dbReference>
<dbReference type="OrthoDB" id="60033at2759"/>
<evidence type="ECO:0000256" key="9">
    <source>
        <dbReference type="ARBA" id="ARBA00022777"/>
    </source>
</evidence>
<dbReference type="PROSITE" id="PS50110">
    <property type="entry name" value="RESPONSE_REGULATORY"/>
    <property type="match status" value="1"/>
</dbReference>
<dbReference type="SMART" id="SM00065">
    <property type="entry name" value="GAF"/>
    <property type="match status" value="1"/>
</dbReference>
<evidence type="ECO:0000259" key="26">
    <source>
        <dbReference type="PROSITE" id="PS50109"/>
    </source>
</evidence>
<accession>W1NIC7</accession>
<dbReference type="GO" id="GO:0010105">
    <property type="term" value="P:negative regulation of ethylene-activated signaling pathway"/>
    <property type="evidence" value="ECO:0007669"/>
    <property type="project" value="UniProtKB-ARBA"/>
</dbReference>
<dbReference type="GO" id="GO:0038199">
    <property type="term" value="F:ethylene receptor activity"/>
    <property type="evidence" value="ECO:0000318"/>
    <property type="project" value="GO_Central"/>
</dbReference>
<feature type="chain" id="PRO_5004806682" description="Ethylene receptor" evidence="25">
    <location>
        <begin position="22"/>
        <end position="757"/>
    </location>
</feature>
<evidence type="ECO:0000313" key="29">
    <source>
        <dbReference type="Proteomes" id="UP000017836"/>
    </source>
</evidence>
<evidence type="ECO:0000256" key="12">
    <source>
        <dbReference type="ARBA" id="ARBA00022989"/>
    </source>
</evidence>
<feature type="cross-link" description="Glycyl lysine isopeptide (Lys-Gly) (interchain with G-Cter in ubiquitin)" evidence="21">
    <location>
        <position position="735"/>
    </location>
</feature>
<keyword evidence="7 18" id="KW-0547">Nucleotide-binding</keyword>
<evidence type="ECO:0000256" key="2">
    <source>
        <dbReference type="ARBA" id="ARBA00009842"/>
    </source>
</evidence>
<dbReference type="Pfam" id="PF01590">
    <property type="entry name" value="GAF"/>
    <property type="match status" value="1"/>
</dbReference>
<feature type="transmembrane region" description="Helical" evidence="24">
    <location>
        <begin position="48"/>
        <end position="68"/>
    </location>
</feature>
<dbReference type="GO" id="GO:0051740">
    <property type="term" value="F:ethylene binding"/>
    <property type="evidence" value="ECO:0000318"/>
    <property type="project" value="GO_Central"/>
</dbReference>
<dbReference type="CDD" id="cd19933">
    <property type="entry name" value="REC_ETR-like"/>
    <property type="match status" value="1"/>
</dbReference>
<feature type="signal peptide" evidence="25">
    <location>
        <begin position="1"/>
        <end position="21"/>
    </location>
</feature>
<dbReference type="Pfam" id="PF25487">
    <property type="entry name" value="ETR1_N"/>
    <property type="match status" value="1"/>
</dbReference>
<dbReference type="SMART" id="SM00388">
    <property type="entry name" value="HisKA"/>
    <property type="match status" value="1"/>
</dbReference>
<keyword evidence="9 18" id="KW-0418">Kinase</keyword>
<evidence type="ECO:0000256" key="23">
    <source>
        <dbReference type="SAM" id="Coils"/>
    </source>
</evidence>
<keyword evidence="11 18" id="KW-0067">ATP-binding</keyword>
<proteinExistence type="inferred from homology"/>
<keyword evidence="5 24" id="KW-0812">Transmembrane</keyword>
<evidence type="ECO:0000256" key="18">
    <source>
        <dbReference type="PIRNR" id="PIRNR026389"/>
    </source>
</evidence>
<comment type="subcellular location">
    <subcellularLocation>
        <location evidence="1">Endoplasmic reticulum membrane</location>
        <topology evidence="1">Multi-pass membrane protein</topology>
    </subcellularLocation>
</comment>
<feature type="transmembrane region" description="Helical" evidence="24">
    <location>
        <begin position="80"/>
        <end position="102"/>
    </location>
</feature>
<dbReference type="PROSITE" id="PS50109">
    <property type="entry name" value="HIS_KIN"/>
    <property type="match status" value="1"/>
</dbReference>
<dbReference type="CDD" id="cd16938">
    <property type="entry name" value="HATPase_ETR2_ERS2-EIN4-like"/>
    <property type="match status" value="1"/>
</dbReference>
<dbReference type="GO" id="GO:0005789">
    <property type="term" value="C:endoplasmic reticulum membrane"/>
    <property type="evidence" value="ECO:0007669"/>
    <property type="project" value="UniProtKB-SubCell"/>
</dbReference>
<keyword evidence="10 18" id="KW-0256">Endoplasmic reticulum</keyword>
<evidence type="ECO:0000256" key="6">
    <source>
        <dbReference type="ARBA" id="ARBA00022723"/>
    </source>
</evidence>
<dbReference type="InterPro" id="IPR058544">
    <property type="entry name" value="ETR1_N"/>
</dbReference>
<comment type="function">
    <text evidence="18">May act early in the ethylene signal transduction pathway, possibly as an ethylene receptor, or as a regulator of the pathway.</text>
</comment>
<comment type="cofactor">
    <cofactor evidence="19">
        <name>Cu cation</name>
        <dbReference type="ChEBI" id="CHEBI:23378"/>
    </cofactor>
    <text evidence="19">Binds 1 copper ion per dimer.</text>
</comment>
<dbReference type="PIRSF" id="PIRSF026389">
    <property type="entry name" value="Ethyln_sen_HK"/>
    <property type="match status" value="1"/>
</dbReference>
<evidence type="ECO:0000256" key="21">
    <source>
        <dbReference type="PIRSR" id="PIRSR026389-4"/>
    </source>
</evidence>
<dbReference type="InterPro" id="IPR003018">
    <property type="entry name" value="GAF"/>
</dbReference>
<dbReference type="PANTHER" id="PTHR24423:SF633">
    <property type="entry name" value="ETHYLENE RECEPTOR 2"/>
    <property type="match status" value="1"/>
</dbReference>
<feature type="modified residue" description="4-aspartylphosphate" evidence="22">
    <location>
        <position position="683"/>
    </location>
</feature>
<organism evidence="28 29">
    <name type="scientific">Amborella trichopoda</name>
    <dbReference type="NCBI Taxonomy" id="13333"/>
    <lineage>
        <taxon>Eukaryota</taxon>
        <taxon>Viridiplantae</taxon>
        <taxon>Streptophyta</taxon>
        <taxon>Embryophyta</taxon>
        <taxon>Tracheophyta</taxon>
        <taxon>Spermatophyta</taxon>
        <taxon>Magnoliopsida</taxon>
        <taxon>Amborellales</taxon>
        <taxon>Amborellaceae</taxon>
        <taxon>Amborella</taxon>
    </lineage>
</organism>
<dbReference type="GO" id="GO:0005524">
    <property type="term" value="F:ATP binding"/>
    <property type="evidence" value="ECO:0007669"/>
    <property type="project" value="UniProtKB-UniRule"/>
</dbReference>
<dbReference type="SUPFAM" id="SSF55874">
    <property type="entry name" value="ATPase domain of HSP90 chaperone/DNA topoisomerase II/histidine kinase"/>
    <property type="match status" value="1"/>
</dbReference>
<dbReference type="STRING" id="13333.W1NIC7"/>
<keyword evidence="14 18" id="KW-0902">Two-component regulatory system</keyword>
<protein>
    <recommendedName>
        <fullName evidence="18">Ethylene receptor</fullName>
    </recommendedName>
</protein>
<keyword evidence="8 18" id="KW-0936">Ethylene signaling pathway</keyword>
<feature type="binding site" evidence="19">
    <location>
        <position position="90"/>
    </location>
    <ligand>
        <name>Cu cation</name>
        <dbReference type="ChEBI" id="CHEBI:23378"/>
    </ligand>
</feature>
<keyword evidence="17 18" id="KW-0675">Receptor</keyword>
<feature type="domain" description="Histidine kinase" evidence="26">
    <location>
        <begin position="372"/>
        <end position="603"/>
    </location>
</feature>
<evidence type="ECO:0000256" key="5">
    <source>
        <dbReference type="ARBA" id="ARBA00022692"/>
    </source>
</evidence>
<evidence type="ECO:0000256" key="17">
    <source>
        <dbReference type="ARBA" id="ARBA00023170"/>
    </source>
</evidence>
<sequence>MLRAGWPGLLISCYLLLSVSATDREFPCSNCDDDGLWSIATILQWQKVSDFLIALAYFSIPLELFYFITCSTVFPFRWVLVQFGAFIVLCGLTHFLMGWSYAPHSFHLVLALTVFKFLTALVSSATSITLVTLIPQLLKVKVREGFLRKKAKELDREVGRIRKRKEASWHVRMLTNEIRKSLDRHTILYTTLVELSKTLALQNCAIWMPNDQKTEMNLTHELKRRDVKLSIPVNVPEVVEIIGSKGVKVLGPDSVLGSASSCGFTCYGSVAAIRMPMLRVSNFKGGTPEMIEAWYAVLVLVLPGEEQRIWGQHELEIVEVVADQVAVALSHAAVLEESQLMREKLVEQNRALEQARRDALMASEARSSFLKGVSHSLRRPMYNISGLLSILQLENLSSEQTLVVDTLIKTSSVLSSLINDIMEVWTIDHVRMGSLELRPFRLHSMVKEAASLARCLFACKGVGFTVRVGNRVPDRVIGDEKRIFQVILHMFGSVLNGPCQGGIDFRVSSEDGREAGQDRMRLPWKSDSSDGYMYLRFEILEGGSEPDAMGLTSQNARKPNSEGIVQGLGFTMCKKLVQMMQGNIWIVPNSDGLLKSISLVVRLQLLPPSPAITGDPKSADKPPAINLLEGLHVLVADDDPVNRAVTLKILDTLGCQVSSVSSGYECLSTLGHPGKAFQVVLLDLYMPDLDGFDVGLRIRSFRTGVWPLVIALTASADEDVKDRCLKIGMNGVIKKPVLLHGMREELLRILEQVTKIT</sequence>
<dbReference type="Pfam" id="PF00512">
    <property type="entry name" value="HisKA"/>
    <property type="match status" value="1"/>
</dbReference>
<dbReference type="eggNOG" id="KOG0519">
    <property type="taxonomic scope" value="Eukaryota"/>
</dbReference>
<dbReference type="Gene3D" id="3.40.50.2300">
    <property type="match status" value="1"/>
</dbReference>
<evidence type="ECO:0000256" key="25">
    <source>
        <dbReference type="SAM" id="SignalP"/>
    </source>
</evidence>
<dbReference type="InterPro" id="IPR003661">
    <property type="entry name" value="HisK_dim/P_dom"/>
</dbReference>
<dbReference type="Proteomes" id="UP000017836">
    <property type="component" value="Unassembled WGS sequence"/>
</dbReference>
<evidence type="ECO:0000256" key="13">
    <source>
        <dbReference type="ARBA" id="ARBA00023008"/>
    </source>
</evidence>
<evidence type="ECO:0000256" key="1">
    <source>
        <dbReference type="ARBA" id="ARBA00004477"/>
    </source>
</evidence>
<evidence type="ECO:0000256" key="11">
    <source>
        <dbReference type="ARBA" id="ARBA00022840"/>
    </source>
</evidence>